<evidence type="ECO:0000313" key="2">
    <source>
        <dbReference type="EMBL" id="KAK7338243.1"/>
    </source>
</evidence>
<keyword evidence="1" id="KW-1133">Transmembrane helix</keyword>
<organism evidence="2 3">
    <name type="scientific">Canavalia gladiata</name>
    <name type="common">Sword bean</name>
    <name type="synonym">Dolichos gladiatus</name>
    <dbReference type="NCBI Taxonomy" id="3824"/>
    <lineage>
        <taxon>Eukaryota</taxon>
        <taxon>Viridiplantae</taxon>
        <taxon>Streptophyta</taxon>
        <taxon>Embryophyta</taxon>
        <taxon>Tracheophyta</taxon>
        <taxon>Spermatophyta</taxon>
        <taxon>Magnoliopsida</taxon>
        <taxon>eudicotyledons</taxon>
        <taxon>Gunneridae</taxon>
        <taxon>Pentapetalae</taxon>
        <taxon>rosids</taxon>
        <taxon>fabids</taxon>
        <taxon>Fabales</taxon>
        <taxon>Fabaceae</taxon>
        <taxon>Papilionoideae</taxon>
        <taxon>50 kb inversion clade</taxon>
        <taxon>NPAAA clade</taxon>
        <taxon>indigoferoid/millettioid clade</taxon>
        <taxon>Phaseoleae</taxon>
        <taxon>Canavalia</taxon>
    </lineage>
</organism>
<dbReference type="Proteomes" id="UP001367508">
    <property type="component" value="Unassembled WGS sequence"/>
</dbReference>
<gene>
    <name evidence="2" type="ORF">VNO77_18847</name>
</gene>
<dbReference type="EMBL" id="JAYMYQ010000004">
    <property type="protein sequence ID" value="KAK7338243.1"/>
    <property type="molecule type" value="Genomic_DNA"/>
</dbReference>
<dbReference type="AlphaFoldDB" id="A0AAN9LRH9"/>
<proteinExistence type="predicted"/>
<evidence type="ECO:0000313" key="3">
    <source>
        <dbReference type="Proteomes" id="UP001367508"/>
    </source>
</evidence>
<evidence type="ECO:0000256" key="1">
    <source>
        <dbReference type="SAM" id="Phobius"/>
    </source>
</evidence>
<name>A0AAN9LRH9_CANGL</name>
<feature type="transmembrane region" description="Helical" evidence="1">
    <location>
        <begin position="78"/>
        <end position="101"/>
    </location>
</feature>
<keyword evidence="1" id="KW-0472">Membrane</keyword>
<comment type="caution">
    <text evidence="2">The sequence shown here is derived from an EMBL/GenBank/DDBJ whole genome shotgun (WGS) entry which is preliminary data.</text>
</comment>
<reference evidence="2 3" key="1">
    <citation type="submission" date="2024-01" db="EMBL/GenBank/DDBJ databases">
        <title>The genomes of 5 underutilized Papilionoideae crops provide insights into root nodulation and disease resistanc.</title>
        <authorList>
            <person name="Jiang F."/>
        </authorList>
    </citation>
    <scope>NUCLEOTIDE SEQUENCE [LARGE SCALE GENOMIC DNA]</scope>
    <source>
        <strain evidence="2">LVBAO_FW01</strain>
        <tissue evidence="2">Leaves</tissue>
    </source>
</reference>
<keyword evidence="3" id="KW-1185">Reference proteome</keyword>
<feature type="transmembrane region" description="Helical" evidence="1">
    <location>
        <begin position="140"/>
        <end position="157"/>
    </location>
</feature>
<protein>
    <submittedName>
        <fullName evidence="2">Uncharacterized protein</fullName>
    </submittedName>
</protein>
<keyword evidence="1" id="KW-0812">Transmembrane</keyword>
<accession>A0AAN9LRH9</accession>
<sequence>MISSLFSFFPLKNFPSSEKKIPNVRLVPRGVIISSSSTAVKRISEEGLNEEFAALKTWNCKKPSKQAAKSKLPCTMELLISLCVCIATLFLNCECIAALFLNPLDYLKVLYESLSAGDINLQARRPCASLSSEDLTESEWFYLLCLFLLYILVFDFAECFQSAYSFSGCSLDIESFLVVRCKLTILQVFFPCCVDAPYDDIAWSASLRNFDVMPLSHVLFPCKLP</sequence>